<dbReference type="EMBL" id="JAAMPC010000014">
    <property type="protein sequence ID" value="KAG2266204.1"/>
    <property type="molecule type" value="Genomic_DNA"/>
</dbReference>
<evidence type="ECO:0000313" key="2">
    <source>
        <dbReference type="Proteomes" id="UP000886595"/>
    </source>
</evidence>
<reference evidence="1 2" key="1">
    <citation type="submission" date="2020-02" db="EMBL/GenBank/DDBJ databases">
        <authorList>
            <person name="Ma Q."/>
            <person name="Huang Y."/>
            <person name="Song X."/>
            <person name="Pei D."/>
        </authorList>
    </citation>
    <scope>NUCLEOTIDE SEQUENCE [LARGE SCALE GENOMIC DNA]</scope>
    <source>
        <strain evidence="1">Sxm20200214</strain>
        <tissue evidence="1">Leaf</tissue>
    </source>
</reference>
<name>A0A8X7U5P6_BRACI</name>
<protein>
    <submittedName>
        <fullName evidence="1">Uncharacterized protein</fullName>
    </submittedName>
</protein>
<comment type="caution">
    <text evidence="1">The sequence shown here is derived from an EMBL/GenBank/DDBJ whole genome shotgun (WGS) entry which is preliminary data.</text>
</comment>
<keyword evidence="2" id="KW-1185">Reference proteome</keyword>
<accession>A0A8X7U5P6</accession>
<evidence type="ECO:0000313" key="1">
    <source>
        <dbReference type="EMBL" id="KAG2266204.1"/>
    </source>
</evidence>
<organism evidence="1 2">
    <name type="scientific">Brassica carinata</name>
    <name type="common">Ethiopian mustard</name>
    <name type="synonym">Abyssinian cabbage</name>
    <dbReference type="NCBI Taxonomy" id="52824"/>
    <lineage>
        <taxon>Eukaryota</taxon>
        <taxon>Viridiplantae</taxon>
        <taxon>Streptophyta</taxon>
        <taxon>Embryophyta</taxon>
        <taxon>Tracheophyta</taxon>
        <taxon>Spermatophyta</taxon>
        <taxon>Magnoliopsida</taxon>
        <taxon>eudicotyledons</taxon>
        <taxon>Gunneridae</taxon>
        <taxon>Pentapetalae</taxon>
        <taxon>rosids</taxon>
        <taxon>malvids</taxon>
        <taxon>Brassicales</taxon>
        <taxon>Brassicaceae</taxon>
        <taxon>Brassiceae</taxon>
        <taxon>Brassica</taxon>
    </lineage>
</organism>
<sequence>MWRYPRDGFFTGMLGVHPEAGPTTDQIIAKIKRCGIGPGKIASCSRLSIFTGFIEGRKFSTATRSTRQG</sequence>
<proteinExistence type="predicted"/>
<dbReference type="AlphaFoldDB" id="A0A8X7U5P6"/>
<gene>
    <name evidence="1" type="ORF">Bca52824_073283</name>
</gene>
<dbReference type="Proteomes" id="UP000886595">
    <property type="component" value="Unassembled WGS sequence"/>
</dbReference>